<feature type="transmembrane region" description="Helical" evidence="2">
    <location>
        <begin position="29"/>
        <end position="53"/>
    </location>
</feature>
<protein>
    <recommendedName>
        <fullName evidence="5">Cyclochlorotine biosynthesis protein O</fullName>
    </recommendedName>
</protein>
<dbReference type="AlphaFoldDB" id="A0A0C3H4F4"/>
<evidence type="ECO:0000256" key="1">
    <source>
        <dbReference type="ARBA" id="ARBA00035112"/>
    </source>
</evidence>
<dbReference type="EMBL" id="KN832874">
    <property type="protein sequence ID" value="KIN03061.1"/>
    <property type="molecule type" value="Genomic_DNA"/>
</dbReference>
<dbReference type="InParanoid" id="A0A0C3H4F4"/>
<keyword evidence="2" id="KW-0812">Transmembrane</keyword>
<evidence type="ECO:0000256" key="2">
    <source>
        <dbReference type="SAM" id="Phobius"/>
    </source>
</evidence>
<reference evidence="4" key="2">
    <citation type="submission" date="2015-01" db="EMBL/GenBank/DDBJ databases">
        <title>Evolutionary Origins and Diversification of the Mycorrhizal Mutualists.</title>
        <authorList>
            <consortium name="DOE Joint Genome Institute"/>
            <consortium name="Mycorrhizal Genomics Consortium"/>
            <person name="Kohler A."/>
            <person name="Kuo A."/>
            <person name="Nagy L.G."/>
            <person name="Floudas D."/>
            <person name="Copeland A."/>
            <person name="Barry K.W."/>
            <person name="Cichocki N."/>
            <person name="Veneault-Fourrey C."/>
            <person name="LaButti K."/>
            <person name="Lindquist E.A."/>
            <person name="Lipzen A."/>
            <person name="Lundell T."/>
            <person name="Morin E."/>
            <person name="Murat C."/>
            <person name="Riley R."/>
            <person name="Ohm R."/>
            <person name="Sun H."/>
            <person name="Tunlid A."/>
            <person name="Henrissat B."/>
            <person name="Grigoriev I.V."/>
            <person name="Hibbett D.S."/>
            <person name="Martin F."/>
        </authorList>
    </citation>
    <scope>NUCLEOTIDE SEQUENCE [LARGE SCALE GENOMIC DNA]</scope>
    <source>
        <strain evidence="4">Zn</strain>
    </source>
</reference>
<dbReference type="OrthoDB" id="3687641at2759"/>
<dbReference type="InterPro" id="IPR021765">
    <property type="entry name" value="UstYa-like"/>
</dbReference>
<evidence type="ECO:0000313" key="3">
    <source>
        <dbReference type="EMBL" id="KIN03061.1"/>
    </source>
</evidence>
<dbReference type="Proteomes" id="UP000054321">
    <property type="component" value="Unassembled WGS sequence"/>
</dbReference>
<dbReference type="Pfam" id="PF11807">
    <property type="entry name" value="UstYa"/>
    <property type="match status" value="1"/>
</dbReference>
<dbReference type="HOGENOM" id="CLU_042941_0_1_1"/>
<comment type="similarity">
    <text evidence="1">Belongs to the ustYa family.</text>
</comment>
<sequence>MGKEDEVSLLEEPYPWGNLKQKGRHYSQCLGIVIALICSSAGFLLGIFIGPHWPGRLDRLCLEKTTIPSPMVPDIKIAYHEQNFNSTLFGTSIYRQEPSPEVDQAWVDLGVYLGVILVDEDKALKAGITKGHVKTPQNVGGEYFANVEVFHQLHCLNLLRKTSHWNYNYYQNLGEVEFENEERFLRIHADHCLDALREQLMCTADIGILPYIRVKGKDRSYPDFLAAPHMCRNFEDIRSWAIKAQIGEVGPELLHDPYPGDIVLDEIP</sequence>
<dbReference type="PANTHER" id="PTHR33365:SF13">
    <property type="entry name" value="TAT PATHWAY SIGNAL SEQUENCE"/>
    <property type="match status" value="1"/>
</dbReference>
<evidence type="ECO:0000313" key="4">
    <source>
        <dbReference type="Proteomes" id="UP000054321"/>
    </source>
</evidence>
<dbReference type="GO" id="GO:0043386">
    <property type="term" value="P:mycotoxin biosynthetic process"/>
    <property type="evidence" value="ECO:0007669"/>
    <property type="project" value="InterPro"/>
</dbReference>
<evidence type="ECO:0008006" key="5">
    <source>
        <dbReference type="Google" id="ProtNLM"/>
    </source>
</evidence>
<organism evidence="3 4">
    <name type="scientific">Oidiodendron maius (strain Zn)</name>
    <dbReference type="NCBI Taxonomy" id="913774"/>
    <lineage>
        <taxon>Eukaryota</taxon>
        <taxon>Fungi</taxon>
        <taxon>Dikarya</taxon>
        <taxon>Ascomycota</taxon>
        <taxon>Pezizomycotina</taxon>
        <taxon>Leotiomycetes</taxon>
        <taxon>Leotiomycetes incertae sedis</taxon>
        <taxon>Myxotrichaceae</taxon>
        <taxon>Oidiodendron</taxon>
    </lineage>
</organism>
<proteinExistence type="inferred from homology"/>
<keyword evidence="2" id="KW-1133">Transmembrane helix</keyword>
<keyword evidence="2" id="KW-0472">Membrane</keyword>
<gene>
    <name evidence="3" type="ORF">OIDMADRAFT_18524</name>
</gene>
<name>A0A0C3H4F4_OIDMZ</name>
<dbReference type="PANTHER" id="PTHR33365">
    <property type="entry name" value="YALI0B05434P"/>
    <property type="match status" value="1"/>
</dbReference>
<reference evidence="3 4" key="1">
    <citation type="submission" date="2014-04" db="EMBL/GenBank/DDBJ databases">
        <authorList>
            <consortium name="DOE Joint Genome Institute"/>
            <person name="Kuo A."/>
            <person name="Martino E."/>
            <person name="Perotto S."/>
            <person name="Kohler A."/>
            <person name="Nagy L.G."/>
            <person name="Floudas D."/>
            <person name="Copeland A."/>
            <person name="Barry K.W."/>
            <person name="Cichocki N."/>
            <person name="Veneault-Fourrey C."/>
            <person name="LaButti K."/>
            <person name="Lindquist E.A."/>
            <person name="Lipzen A."/>
            <person name="Lundell T."/>
            <person name="Morin E."/>
            <person name="Murat C."/>
            <person name="Sun H."/>
            <person name="Tunlid A."/>
            <person name="Henrissat B."/>
            <person name="Grigoriev I.V."/>
            <person name="Hibbett D.S."/>
            <person name="Martin F."/>
            <person name="Nordberg H.P."/>
            <person name="Cantor M.N."/>
            <person name="Hua S.X."/>
        </authorList>
    </citation>
    <scope>NUCLEOTIDE SEQUENCE [LARGE SCALE GENOMIC DNA]</scope>
    <source>
        <strain evidence="3 4">Zn</strain>
    </source>
</reference>
<keyword evidence="4" id="KW-1185">Reference proteome</keyword>
<accession>A0A0C3H4F4</accession>